<name>X1JSL0_9ZZZZ</name>
<evidence type="ECO:0000313" key="1">
    <source>
        <dbReference type="EMBL" id="GAH72798.1"/>
    </source>
</evidence>
<feature type="non-terminal residue" evidence="1">
    <location>
        <position position="154"/>
    </location>
</feature>
<organism evidence="1">
    <name type="scientific">marine sediment metagenome</name>
    <dbReference type="NCBI Taxonomy" id="412755"/>
    <lineage>
        <taxon>unclassified sequences</taxon>
        <taxon>metagenomes</taxon>
        <taxon>ecological metagenomes</taxon>
    </lineage>
</organism>
<proteinExistence type="predicted"/>
<comment type="caution">
    <text evidence="1">The sequence shown here is derived from an EMBL/GenBank/DDBJ whole genome shotgun (WGS) entry which is preliminary data.</text>
</comment>
<gene>
    <name evidence="1" type="ORF">S03H2_47573</name>
</gene>
<dbReference type="AlphaFoldDB" id="X1JSL0"/>
<reference evidence="1" key="1">
    <citation type="journal article" date="2014" name="Front. Microbiol.">
        <title>High frequency of phylogenetically diverse reductive dehalogenase-homologous genes in deep subseafloor sedimentary metagenomes.</title>
        <authorList>
            <person name="Kawai M."/>
            <person name="Futagami T."/>
            <person name="Toyoda A."/>
            <person name="Takaki Y."/>
            <person name="Nishi S."/>
            <person name="Hori S."/>
            <person name="Arai W."/>
            <person name="Tsubouchi T."/>
            <person name="Morono Y."/>
            <person name="Uchiyama I."/>
            <person name="Ito T."/>
            <person name="Fujiyama A."/>
            <person name="Inagaki F."/>
            <person name="Takami H."/>
        </authorList>
    </citation>
    <scope>NUCLEOTIDE SEQUENCE</scope>
    <source>
        <strain evidence="1">Expedition CK06-06</strain>
    </source>
</reference>
<accession>X1JSL0</accession>
<protein>
    <recommendedName>
        <fullName evidence="2">Tetratricopeptide repeat-like domain-containing protein</fullName>
    </recommendedName>
</protein>
<dbReference type="EMBL" id="BARU01029943">
    <property type="protein sequence ID" value="GAH72798.1"/>
    <property type="molecule type" value="Genomic_DNA"/>
</dbReference>
<evidence type="ECO:0008006" key="2">
    <source>
        <dbReference type="Google" id="ProtNLM"/>
    </source>
</evidence>
<sequence length="154" mass="17081">MIIVAGAVILVWAYFNYAFIPVAKSTAGIQRAHRAISDGQFQQAHNLLNTAAKDDSLSPAALSLNGRLYLHHFELTQSRNRDLLAGAEDGLLEAISRNSADFKNFEKLTVVYDNFAKLTAQGKDDWLEKAYNSAKEAIKRYPGSGRLRIELAKI</sequence>
<dbReference type="Gene3D" id="1.25.40.10">
    <property type="entry name" value="Tetratricopeptide repeat domain"/>
    <property type="match status" value="1"/>
</dbReference>
<dbReference type="InterPro" id="IPR011990">
    <property type="entry name" value="TPR-like_helical_dom_sf"/>
</dbReference>